<evidence type="ECO:0000313" key="5">
    <source>
        <dbReference type="EMBL" id="OQR79643.1"/>
    </source>
</evidence>
<dbReference type="PANTHER" id="PTHR12236:SF79">
    <property type="entry name" value="CUTICULAR PROTEIN 50CB-RELATED"/>
    <property type="match status" value="1"/>
</dbReference>
<dbReference type="PANTHER" id="PTHR12236">
    <property type="entry name" value="STRUCTURAL CONTITUENT OF CUTICLE"/>
    <property type="match status" value="1"/>
</dbReference>
<dbReference type="OrthoDB" id="6381807at2759"/>
<comment type="caution">
    <text evidence="5">The sequence shown here is derived from an EMBL/GenBank/DDBJ whole genome shotgun (WGS) entry which is preliminary data.</text>
</comment>
<dbReference type="InterPro" id="IPR031311">
    <property type="entry name" value="CHIT_BIND_RR_consensus"/>
</dbReference>
<dbReference type="PROSITE" id="PS00233">
    <property type="entry name" value="CHIT_BIND_RR_1"/>
    <property type="match status" value="1"/>
</dbReference>
<dbReference type="GO" id="GO:0042302">
    <property type="term" value="F:structural constituent of cuticle"/>
    <property type="evidence" value="ECO:0007669"/>
    <property type="project" value="UniProtKB-UniRule"/>
</dbReference>
<dbReference type="GO" id="GO:0031012">
    <property type="term" value="C:extracellular matrix"/>
    <property type="evidence" value="ECO:0007669"/>
    <property type="project" value="TreeGrafter"/>
</dbReference>
<dbReference type="InParanoid" id="A0A1V9Y1S8"/>
<sequence length="159" mass="17331">NSRVLALLGISLALVDISLAQRFRRLRGGDVRNRAPLGTEENYGPPEPFEFTYASQDEEGSHTHNQQGSNNGRITGEYEIQLTDGRSRVVKYYADDSGFYADVATNELGTEGKNPADVIIRSSAPTGPEAALSAEPTRGSRSRGSGAPRFSRVFQRQRG</sequence>
<feature type="region of interest" description="Disordered" evidence="3">
    <location>
        <begin position="36"/>
        <end position="77"/>
    </location>
</feature>
<feature type="signal peptide" evidence="4">
    <location>
        <begin position="1"/>
        <end position="20"/>
    </location>
</feature>
<name>A0A1V9Y1S8_9ACAR</name>
<evidence type="ECO:0000256" key="2">
    <source>
        <dbReference type="PROSITE-ProRule" id="PRU00497"/>
    </source>
</evidence>
<evidence type="ECO:0000256" key="1">
    <source>
        <dbReference type="ARBA" id="ARBA00022460"/>
    </source>
</evidence>
<dbReference type="GO" id="GO:0005615">
    <property type="term" value="C:extracellular space"/>
    <property type="evidence" value="ECO:0007669"/>
    <property type="project" value="TreeGrafter"/>
</dbReference>
<evidence type="ECO:0000313" key="6">
    <source>
        <dbReference type="Proteomes" id="UP000192247"/>
    </source>
</evidence>
<keyword evidence="1 2" id="KW-0193">Cuticle</keyword>
<dbReference type="Pfam" id="PF00379">
    <property type="entry name" value="Chitin_bind_4"/>
    <property type="match status" value="1"/>
</dbReference>
<protein>
    <submittedName>
        <fullName evidence="5">Cuticular protein-like</fullName>
    </submittedName>
</protein>
<dbReference type="InterPro" id="IPR051217">
    <property type="entry name" value="Insect_Cuticle_Struc_Prot"/>
</dbReference>
<feature type="compositionally biased region" description="Polar residues" evidence="3">
    <location>
        <begin position="63"/>
        <end position="73"/>
    </location>
</feature>
<dbReference type="InterPro" id="IPR000618">
    <property type="entry name" value="Insect_cuticle"/>
</dbReference>
<feature type="chain" id="PRO_5012167246" evidence="4">
    <location>
        <begin position="21"/>
        <end position="159"/>
    </location>
</feature>
<dbReference type="PROSITE" id="PS51155">
    <property type="entry name" value="CHIT_BIND_RR_2"/>
    <property type="match status" value="1"/>
</dbReference>
<reference evidence="5 6" key="1">
    <citation type="journal article" date="2017" name="Gigascience">
        <title>Draft genome of the honey bee ectoparasitic mite, Tropilaelaps mercedesae, is shaped by the parasitic life history.</title>
        <authorList>
            <person name="Dong X."/>
            <person name="Armstrong S.D."/>
            <person name="Xia D."/>
            <person name="Makepeace B.L."/>
            <person name="Darby A.C."/>
            <person name="Kadowaki T."/>
        </authorList>
    </citation>
    <scope>NUCLEOTIDE SEQUENCE [LARGE SCALE GENOMIC DNA]</scope>
    <source>
        <strain evidence="5">Wuxi-XJTLU</strain>
    </source>
</reference>
<dbReference type="Proteomes" id="UP000192247">
    <property type="component" value="Unassembled WGS sequence"/>
</dbReference>
<gene>
    <name evidence="5" type="ORF">BIW11_05585</name>
</gene>
<feature type="non-terminal residue" evidence="5">
    <location>
        <position position="1"/>
    </location>
</feature>
<dbReference type="EMBL" id="MNPL01000861">
    <property type="protein sequence ID" value="OQR79643.1"/>
    <property type="molecule type" value="Genomic_DNA"/>
</dbReference>
<proteinExistence type="predicted"/>
<evidence type="ECO:0000256" key="3">
    <source>
        <dbReference type="SAM" id="MobiDB-lite"/>
    </source>
</evidence>
<dbReference type="FunCoup" id="A0A1V9Y1S8">
    <property type="interactions" value="66"/>
</dbReference>
<keyword evidence="4" id="KW-0732">Signal</keyword>
<dbReference type="AlphaFoldDB" id="A0A1V9Y1S8"/>
<feature type="region of interest" description="Disordered" evidence="3">
    <location>
        <begin position="108"/>
        <end position="159"/>
    </location>
</feature>
<accession>A0A1V9Y1S8</accession>
<evidence type="ECO:0000256" key="4">
    <source>
        <dbReference type="SAM" id="SignalP"/>
    </source>
</evidence>
<keyword evidence="6" id="KW-1185">Reference proteome</keyword>
<organism evidence="5 6">
    <name type="scientific">Tropilaelaps mercedesae</name>
    <dbReference type="NCBI Taxonomy" id="418985"/>
    <lineage>
        <taxon>Eukaryota</taxon>
        <taxon>Metazoa</taxon>
        <taxon>Ecdysozoa</taxon>
        <taxon>Arthropoda</taxon>
        <taxon>Chelicerata</taxon>
        <taxon>Arachnida</taxon>
        <taxon>Acari</taxon>
        <taxon>Parasitiformes</taxon>
        <taxon>Mesostigmata</taxon>
        <taxon>Gamasina</taxon>
        <taxon>Dermanyssoidea</taxon>
        <taxon>Laelapidae</taxon>
        <taxon>Tropilaelaps</taxon>
    </lineage>
</organism>